<feature type="region of interest" description="Disordered" evidence="1">
    <location>
        <begin position="53"/>
        <end position="86"/>
    </location>
</feature>
<feature type="compositionally biased region" description="Low complexity" evidence="1">
    <location>
        <begin position="386"/>
        <end position="399"/>
    </location>
</feature>
<feature type="compositionally biased region" description="Acidic residues" evidence="1">
    <location>
        <begin position="450"/>
        <end position="468"/>
    </location>
</feature>
<dbReference type="Proteomes" id="UP000799444">
    <property type="component" value="Unassembled WGS sequence"/>
</dbReference>
<dbReference type="EMBL" id="ML996103">
    <property type="protein sequence ID" value="KAF2739685.1"/>
    <property type="molecule type" value="Genomic_DNA"/>
</dbReference>
<feature type="compositionally biased region" description="Acidic residues" evidence="1">
    <location>
        <begin position="55"/>
        <end position="76"/>
    </location>
</feature>
<feature type="region of interest" description="Disordered" evidence="1">
    <location>
        <begin position="357"/>
        <end position="528"/>
    </location>
</feature>
<keyword evidence="3" id="KW-1185">Reference proteome</keyword>
<feature type="compositionally biased region" description="Basic and acidic residues" evidence="1">
    <location>
        <begin position="362"/>
        <end position="374"/>
    </location>
</feature>
<evidence type="ECO:0000313" key="2">
    <source>
        <dbReference type="EMBL" id="KAF2739685.1"/>
    </source>
</evidence>
<name>A0A9P4R7T6_9PLEO</name>
<organism evidence="2 3">
    <name type="scientific">Polyplosphaeria fusca</name>
    <dbReference type="NCBI Taxonomy" id="682080"/>
    <lineage>
        <taxon>Eukaryota</taxon>
        <taxon>Fungi</taxon>
        <taxon>Dikarya</taxon>
        <taxon>Ascomycota</taxon>
        <taxon>Pezizomycotina</taxon>
        <taxon>Dothideomycetes</taxon>
        <taxon>Pleosporomycetidae</taxon>
        <taxon>Pleosporales</taxon>
        <taxon>Tetraplosphaeriaceae</taxon>
        <taxon>Polyplosphaeria</taxon>
    </lineage>
</organism>
<reference evidence="2" key="1">
    <citation type="journal article" date="2020" name="Stud. Mycol.">
        <title>101 Dothideomycetes genomes: a test case for predicting lifestyles and emergence of pathogens.</title>
        <authorList>
            <person name="Haridas S."/>
            <person name="Albert R."/>
            <person name="Binder M."/>
            <person name="Bloem J."/>
            <person name="Labutti K."/>
            <person name="Salamov A."/>
            <person name="Andreopoulos B."/>
            <person name="Baker S."/>
            <person name="Barry K."/>
            <person name="Bills G."/>
            <person name="Bluhm B."/>
            <person name="Cannon C."/>
            <person name="Castanera R."/>
            <person name="Culley D."/>
            <person name="Daum C."/>
            <person name="Ezra D."/>
            <person name="Gonzalez J."/>
            <person name="Henrissat B."/>
            <person name="Kuo A."/>
            <person name="Liang C."/>
            <person name="Lipzen A."/>
            <person name="Lutzoni F."/>
            <person name="Magnuson J."/>
            <person name="Mondo S."/>
            <person name="Nolan M."/>
            <person name="Ohm R."/>
            <person name="Pangilinan J."/>
            <person name="Park H.-J."/>
            <person name="Ramirez L."/>
            <person name="Alfaro M."/>
            <person name="Sun H."/>
            <person name="Tritt A."/>
            <person name="Yoshinaga Y."/>
            <person name="Zwiers L.-H."/>
            <person name="Turgeon B."/>
            <person name="Goodwin S."/>
            <person name="Spatafora J."/>
            <person name="Crous P."/>
            <person name="Grigoriev I."/>
        </authorList>
    </citation>
    <scope>NUCLEOTIDE SEQUENCE</scope>
    <source>
        <strain evidence="2">CBS 125425</strain>
    </source>
</reference>
<accession>A0A9P4R7T6</accession>
<sequence>MRYISNGKHWLPPYQYPIVKSRLSGLIPVVFELKDDVKEPIIMGWHDEWHQEHEAGDEDEDEDLQQDPSAAEDAEEVQPRSNDQVADVRATRAAASSFWNSLTEPDKVFYGNMLRSLSDAKLRYDDSRERWLTWSEDCPFPFESPVLEAKFGDWASCEPELLNLKPDVLEFAGGSVRDAQILYNEYKEAQEEFEGAERIIMICMRAEIEQMLKWDEWKKKKDEYFHMMREAFVSQNGDAPASRVTVVALQDDDNSIFVWKEVGQVVLPDPDFFTIGGFLPMLVLLGEAHTAQWHFLDEDGHFVQAMCEQNQLPQPRFTPRHEVDIGREIFEENIYPLADIRAEGVTTSEGFFAPLAAHGSKRAHEDQIGDDKQEKKKRRIEQVAQTTTPSTASTPGPSTHPDQDAANEGDGVENGQQEAEPEGAWQQEAWQQEAWQQEAQQQETQQQEAQPEEAQPEEVQQEGAQDEEAQQHPLLPQCSTPWQYSPQWASPPSPSIPSPDINMSDASSTTTPRKRFYTTTSSLIEGKL</sequence>
<feature type="compositionally biased region" description="Low complexity" evidence="1">
    <location>
        <begin position="415"/>
        <end position="449"/>
    </location>
</feature>
<evidence type="ECO:0000313" key="3">
    <source>
        <dbReference type="Proteomes" id="UP000799444"/>
    </source>
</evidence>
<comment type="caution">
    <text evidence="2">The sequence shown here is derived from an EMBL/GenBank/DDBJ whole genome shotgun (WGS) entry which is preliminary data.</text>
</comment>
<gene>
    <name evidence="2" type="ORF">EJ04DRAFT_572837</name>
</gene>
<dbReference type="AlphaFoldDB" id="A0A9P4R7T6"/>
<evidence type="ECO:0000256" key="1">
    <source>
        <dbReference type="SAM" id="MobiDB-lite"/>
    </source>
</evidence>
<protein>
    <submittedName>
        <fullName evidence="2">Uncharacterized protein</fullName>
    </submittedName>
</protein>
<proteinExistence type="predicted"/>